<dbReference type="Pfam" id="PF13565">
    <property type="entry name" value="HTH_32"/>
    <property type="match status" value="1"/>
</dbReference>
<proteinExistence type="predicted"/>
<evidence type="ECO:0000313" key="1">
    <source>
        <dbReference type="EMBL" id="KIG19338.1"/>
    </source>
</evidence>
<sequence>MNDDERQKMALWRYAIFGRLVSVRLEHGDLRELFLEAAAKQYEHPLSLQLVHDLARTIETWYYRYHSGGLTSLEPRLRKDRGCARKLDAELVSLIIPAKGENPRRSLRRLISILERAGRATPGELSRSTVHRILVRAGVSGRPARMPETERRSFTIEHAGDLWAGDIKHSPRVIHEQRERKSYSINIIDCATRFIVASRICLDEGTVTHGGVLKEASGMRSFDIGIRCAADATPIEDSRRRSKR</sequence>
<dbReference type="Proteomes" id="UP000031599">
    <property type="component" value="Unassembled WGS sequence"/>
</dbReference>
<comment type="caution">
    <text evidence="1">The sequence shown here is derived from an EMBL/GenBank/DDBJ whole genome shotgun (WGS) entry which is preliminary data.</text>
</comment>
<dbReference type="InterPro" id="IPR009057">
    <property type="entry name" value="Homeodomain-like_sf"/>
</dbReference>
<protein>
    <submittedName>
        <fullName evidence="1">Mobile element protein</fullName>
    </submittedName>
</protein>
<dbReference type="AlphaFoldDB" id="A0A0C2A7A1"/>
<dbReference type="EMBL" id="JMCC02000003">
    <property type="protein sequence ID" value="KIG19338.1"/>
    <property type="molecule type" value="Genomic_DNA"/>
</dbReference>
<gene>
    <name evidence="1" type="ORF">DB30_03894</name>
</gene>
<reference evidence="1 2" key="1">
    <citation type="submission" date="2014-12" db="EMBL/GenBank/DDBJ databases">
        <title>Genome assembly of Enhygromyxa salina DSM 15201.</title>
        <authorList>
            <person name="Sharma G."/>
            <person name="Subramanian S."/>
        </authorList>
    </citation>
    <scope>NUCLEOTIDE SEQUENCE [LARGE SCALE GENOMIC DNA]</scope>
    <source>
        <strain evidence="1 2">DSM 15201</strain>
    </source>
</reference>
<organism evidence="1 2">
    <name type="scientific">Enhygromyxa salina</name>
    <dbReference type="NCBI Taxonomy" id="215803"/>
    <lineage>
        <taxon>Bacteria</taxon>
        <taxon>Pseudomonadati</taxon>
        <taxon>Myxococcota</taxon>
        <taxon>Polyangia</taxon>
        <taxon>Nannocystales</taxon>
        <taxon>Nannocystaceae</taxon>
        <taxon>Enhygromyxa</taxon>
    </lineage>
</organism>
<name>A0A0C2A7A1_9BACT</name>
<evidence type="ECO:0000313" key="2">
    <source>
        <dbReference type="Proteomes" id="UP000031599"/>
    </source>
</evidence>
<accession>A0A0C2A7A1</accession>
<dbReference type="RefSeq" id="WP_052546250.1">
    <property type="nucleotide sequence ID" value="NZ_JMCC02000003.1"/>
</dbReference>
<dbReference type="SUPFAM" id="SSF46689">
    <property type="entry name" value="Homeodomain-like"/>
    <property type="match status" value="1"/>
</dbReference>